<keyword evidence="9" id="KW-0234">DNA repair</keyword>
<name>A0AAP9Y7W1_9ACTO</name>
<evidence type="ECO:0000256" key="4">
    <source>
        <dbReference type="ARBA" id="ARBA00022705"/>
    </source>
</evidence>
<evidence type="ECO:0000256" key="6">
    <source>
        <dbReference type="ARBA" id="ARBA00022763"/>
    </source>
</evidence>
<dbReference type="InterPro" id="IPR020084">
    <property type="entry name" value="NUDIX_hydrolase_CS"/>
</dbReference>
<dbReference type="AlphaFoldDB" id="A0AAP9Y7W1"/>
<reference evidence="13 14" key="1">
    <citation type="submission" date="2020-12" db="EMBL/GenBank/DDBJ databases">
        <title>FDA dAtabase for Regulatory Grade micrObial Sequences (FDA-ARGOS): Supporting development and validation of Infectious Disease Dx tests.</title>
        <authorList>
            <person name="Sproer C."/>
            <person name="Gronow S."/>
            <person name="Severitt S."/>
            <person name="Schroder I."/>
            <person name="Tallon L."/>
            <person name="Sadzewicz L."/>
            <person name="Zhao X."/>
            <person name="Boylan J."/>
            <person name="Ott S."/>
            <person name="Bowen H."/>
            <person name="Vavikolanu K."/>
            <person name="Mehta A."/>
            <person name="Aluvathingal J."/>
            <person name="Nadendla S."/>
            <person name="Lowell S."/>
            <person name="Myers T."/>
            <person name="Yan Y."/>
            <person name="Sichtig H."/>
        </authorList>
    </citation>
    <scope>NUCLEOTIDE SEQUENCE [LARGE SCALE GENOMIC DNA]</scope>
    <source>
        <strain evidence="13 14">FDAARGOS_985</strain>
    </source>
</reference>
<dbReference type="GO" id="GO:0035539">
    <property type="term" value="F:8-oxo-7,8-dihydrodeoxyguanosine triphosphate pyrophosphatase activity"/>
    <property type="evidence" value="ECO:0007669"/>
    <property type="project" value="UniProtKB-EC"/>
</dbReference>
<organism evidence="13 14">
    <name type="scientific">Schaalia meyeri</name>
    <dbReference type="NCBI Taxonomy" id="52773"/>
    <lineage>
        <taxon>Bacteria</taxon>
        <taxon>Bacillati</taxon>
        <taxon>Actinomycetota</taxon>
        <taxon>Actinomycetes</taxon>
        <taxon>Actinomycetales</taxon>
        <taxon>Actinomycetaceae</taxon>
        <taxon>Schaalia</taxon>
    </lineage>
</organism>
<dbReference type="GO" id="GO:0006281">
    <property type="term" value="P:DNA repair"/>
    <property type="evidence" value="ECO:0007669"/>
    <property type="project" value="UniProtKB-KW"/>
</dbReference>
<dbReference type="PROSITE" id="PS51462">
    <property type="entry name" value="NUDIX"/>
    <property type="match status" value="1"/>
</dbReference>
<feature type="domain" description="Nudix hydrolase" evidence="12">
    <location>
        <begin position="1"/>
        <end position="135"/>
    </location>
</feature>
<comment type="similarity">
    <text evidence="2">Belongs to the Nudix hydrolase family.</text>
</comment>
<keyword evidence="7" id="KW-0378">Hydrolase</keyword>
<proteinExistence type="inferred from homology"/>
<dbReference type="PANTHER" id="PTHR47707:SF1">
    <property type="entry name" value="NUDIX HYDROLASE FAMILY PROTEIN"/>
    <property type="match status" value="1"/>
</dbReference>
<keyword evidence="5" id="KW-0479">Metal-binding</keyword>
<dbReference type="GO" id="GO:0008413">
    <property type="term" value="F:8-oxo-7,8-dihydroguanosine triphosphate pyrophosphatase activity"/>
    <property type="evidence" value="ECO:0007669"/>
    <property type="project" value="TreeGrafter"/>
</dbReference>
<keyword evidence="3" id="KW-0515">Mutator protein</keyword>
<dbReference type="Pfam" id="PF00293">
    <property type="entry name" value="NUDIX"/>
    <property type="match status" value="1"/>
</dbReference>
<evidence type="ECO:0000313" key="13">
    <source>
        <dbReference type="EMBL" id="QQC43505.1"/>
    </source>
</evidence>
<evidence type="ECO:0000256" key="1">
    <source>
        <dbReference type="ARBA" id="ARBA00001946"/>
    </source>
</evidence>
<dbReference type="PROSITE" id="PS00893">
    <property type="entry name" value="NUDIX_BOX"/>
    <property type="match status" value="1"/>
</dbReference>
<dbReference type="GO" id="GO:0044716">
    <property type="term" value="F:8-oxo-GDP phosphatase activity"/>
    <property type="evidence" value="ECO:0007669"/>
    <property type="project" value="TreeGrafter"/>
</dbReference>
<evidence type="ECO:0000256" key="11">
    <source>
        <dbReference type="ARBA" id="ARBA00038905"/>
    </source>
</evidence>
<dbReference type="GO" id="GO:0006260">
    <property type="term" value="P:DNA replication"/>
    <property type="evidence" value="ECO:0007669"/>
    <property type="project" value="UniProtKB-KW"/>
</dbReference>
<dbReference type="InterPro" id="IPR047127">
    <property type="entry name" value="MutT-like"/>
</dbReference>
<evidence type="ECO:0000256" key="5">
    <source>
        <dbReference type="ARBA" id="ARBA00022723"/>
    </source>
</evidence>
<evidence type="ECO:0000313" key="14">
    <source>
        <dbReference type="Proteomes" id="UP000595220"/>
    </source>
</evidence>
<keyword evidence="4" id="KW-0235">DNA replication</keyword>
<comment type="cofactor">
    <cofactor evidence="1">
        <name>Mg(2+)</name>
        <dbReference type="ChEBI" id="CHEBI:18420"/>
    </cofactor>
</comment>
<dbReference type="SUPFAM" id="SSF55811">
    <property type="entry name" value="Nudix"/>
    <property type="match status" value="1"/>
</dbReference>
<evidence type="ECO:0000256" key="10">
    <source>
        <dbReference type="ARBA" id="ARBA00035861"/>
    </source>
</evidence>
<dbReference type="EC" id="3.6.1.55" evidence="11"/>
<dbReference type="GO" id="GO:0046872">
    <property type="term" value="F:metal ion binding"/>
    <property type="evidence" value="ECO:0007669"/>
    <property type="project" value="UniProtKB-KW"/>
</dbReference>
<keyword evidence="6" id="KW-0227">DNA damage</keyword>
<evidence type="ECO:0000256" key="3">
    <source>
        <dbReference type="ARBA" id="ARBA00022457"/>
    </source>
</evidence>
<dbReference type="PANTHER" id="PTHR47707">
    <property type="entry name" value="8-OXO-DGTP DIPHOSPHATASE"/>
    <property type="match status" value="1"/>
</dbReference>
<dbReference type="RefSeq" id="WP_074633368.1">
    <property type="nucleotide sequence ID" value="NZ_CP066065.1"/>
</dbReference>
<dbReference type="InterPro" id="IPR000086">
    <property type="entry name" value="NUDIX_hydrolase_dom"/>
</dbReference>
<protein>
    <recommendedName>
        <fullName evidence="11">8-oxo-dGTP diphosphatase</fullName>
        <ecNumber evidence="11">3.6.1.55</ecNumber>
    </recommendedName>
</protein>
<evidence type="ECO:0000256" key="8">
    <source>
        <dbReference type="ARBA" id="ARBA00022842"/>
    </source>
</evidence>
<dbReference type="EMBL" id="CP066065">
    <property type="protein sequence ID" value="QQC43505.1"/>
    <property type="molecule type" value="Genomic_DNA"/>
</dbReference>
<keyword evidence="8" id="KW-0460">Magnesium</keyword>
<evidence type="ECO:0000259" key="12">
    <source>
        <dbReference type="PROSITE" id="PS51462"/>
    </source>
</evidence>
<comment type="catalytic activity">
    <reaction evidence="10">
        <text>8-oxo-dGTP + H2O = 8-oxo-dGMP + diphosphate + H(+)</text>
        <dbReference type="Rhea" id="RHEA:31575"/>
        <dbReference type="ChEBI" id="CHEBI:15377"/>
        <dbReference type="ChEBI" id="CHEBI:15378"/>
        <dbReference type="ChEBI" id="CHEBI:33019"/>
        <dbReference type="ChEBI" id="CHEBI:63224"/>
        <dbReference type="ChEBI" id="CHEBI:77896"/>
        <dbReference type="EC" id="3.6.1.55"/>
    </reaction>
</comment>
<dbReference type="InterPro" id="IPR015797">
    <property type="entry name" value="NUDIX_hydrolase-like_dom_sf"/>
</dbReference>
<dbReference type="PROSITE" id="PS51257">
    <property type="entry name" value="PROKAR_LIPOPROTEIN"/>
    <property type="match status" value="1"/>
</dbReference>
<gene>
    <name evidence="13" type="ORF">I6H42_06840</name>
</gene>
<dbReference type="GO" id="GO:0044715">
    <property type="term" value="F:8-oxo-dGDP phosphatase activity"/>
    <property type="evidence" value="ECO:0007669"/>
    <property type="project" value="TreeGrafter"/>
</dbReference>
<evidence type="ECO:0000256" key="9">
    <source>
        <dbReference type="ARBA" id="ARBA00023204"/>
    </source>
</evidence>
<accession>A0AAP9Y7W1</accession>
<dbReference type="Gene3D" id="3.90.79.10">
    <property type="entry name" value="Nucleoside Triphosphate Pyrophosphohydrolase"/>
    <property type="match status" value="1"/>
</dbReference>
<dbReference type="Proteomes" id="UP000595220">
    <property type="component" value="Chromosome"/>
</dbReference>
<evidence type="ECO:0000256" key="2">
    <source>
        <dbReference type="ARBA" id="ARBA00005582"/>
    </source>
</evidence>
<evidence type="ECO:0000256" key="7">
    <source>
        <dbReference type="ARBA" id="ARBA00022801"/>
    </source>
</evidence>
<keyword evidence="14" id="KW-1185">Reference proteome</keyword>
<sequence>MPRPVVAAAIVDSLACPTVLLACARAYPPNLRGQFELPGGKVEPGEEHVAALEREITEELGARVQVGARVCPEGGLWWPILGGRVMGVWLAQPAPGSRPPSAGSSHVEARWVPLGELGGVPWIAADLPIVEAVVARLRLRRPVAVARDPGVPCERGH</sequence>